<comment type="caution">
    <text evidence="4">The sequence shown here is derived from an EMBL/GenBank/DDBJ whole genome shotgun (WGS) entry which is preliminary data.</text>
</comment>
<dbReference type="PANTHER" id="PTHR46558">
    <property type="entry name" value="TRACRIPTIONAL REGULATORY PROTEIN-RELATED-RELATED"/>
    <property type="match status" value="1"/>
</dbReference>
<evidence type="ECO:0000256" key="2">
    <source>
        <dbReference type="SAM" id="Phobius"/>
    </source>
</evidence>
<reference evidence="4 5" key="1">
    <citation type="submission" date="2017-02" db="EMBL/GenBank/DDBJ databases">
        <title>Draft genome sequence of Streptococcus mitis CCUG 61082.</title>
        <authorList>
            <person name="Salva-Serra F."/>
            <person name="Engstrom-Jakobsson H."/>
            <person name="Thorell K."/>
            <person name="Jaen-Luchoro D."/>
            <person name="Gonzales-Siles L."/>
            <person name="Karlsson R."/>
            <person name="Gomila M."/>
            <person name="Yazdan S."/>
            <person name="Boulund F."/>
            <person name="Johnning A."/>
            <person name="Engstrand L."/>
            <person name="Kristiansson E."/>
            <person name="Moore E."/>
        </authorList>
    </citation>
    <scope>NUCLEOTIDE SEQUENCE [LARGE SCALE GENOMIC DNA]</scope>
    <source>
        <strain evidence="4 5">CCUG 61082</strain>
    </source>
</reference>
<dbReference type="PROSITE" id="PS50943">
    <property type="entry name" value="HTH_CROC1"/>
    <property type="match status" value="1"/>
</dbReference>
<dbReference type="Gene3D" id="1.10.260.40">
    <property type="entry name" value="lambda repressor-like DNA-binding domains"/>
    <property type="match status" value="1"/>
</dbReference>
<evidence type="ECO:0000256" key="1">
    <source>
        <dbReference type="ARBA" id="ARBA00023125"/>
    </source>
</evidence>
<dbReference type="AlphaFoldDB" id="A0A1S9Z7S1"/>
<dbReference type="Pfam" id="PF01381">
    <property type="entry name" value="HTH_3"/>
    <property type="match status" value="1"/>
</dbReference>
<dbReference type="GO" id="GO:0003677">
    <property type="term" value="F:DNA binding"/>
    <property type="evidence" value="ECO:0007669"/>
    <property type="project" value="UniProtKB-KW"/>
</dbReference>
<keyword evidence="2" id="KW-0812">Transmembrane</keyword>
<feature type="domain" description="HTH cro/C1-type" evidence="3">
    <location>
        <begin position="54"/>
        <end position="108"/>
    </location>
</feature>
<evidence type="ECO:0000313" key="4">
    <source>
        <dbReference type="EMBL" id="OOR79529.1"/>
    </source>
</evidence>
<evidence type="ECO:0000313" key="5">
    <source>
        <dbReference type="Proteomes" id="UP000190872"/>
    </source>
</evidence>
<feature type="transmembrane region" description="Helical" evidence="2">
    <location>
        <begin position="6"/>
        <end position="25"/>
    </location>
</feature>
<dbReference type="EMBL" id="MUXS01000015">
    <property type="protein sequence ID" value="OOR79529.1"/>
    <property type="molecule type" value="Genomic_DNA"/>
</dbReference>
<dbReference type="InterPro" id="IPR001387">
    <property type="entry name" value="Cro/C1-type_HTH"/>
</dbReference>
<dbReference type="Proteomes" id="UP000190872">
    <property type="component" value="Unassembled WGS sequence"/>
</dbReference>
<name>A0A1S9Z7S1_STRMT</name>
<gene>
    <name evidence="4" type="ORF">B0179_08640</name>
</gene>
<keyword evidence="2" id="KW-0472">Membrane</keyword>
<sequence>MIDKLVRILLLTFFFCKMTKIINFLTNMLVKKKKMCYNISKLREKEKGMLKNRLKELRARDGLNQTDLAKLAGVSRQTISLLERDEYTPSIIIALKISQIFNETVESVFRLEEDE</sequence>
<dbReference type="PANTHER" id="PTHR46558:SF12">
    <property type="entry name" value="DNA-BINDING PROTEIN"/>
    <property type="match status" value="1"/>
</dbReference>
<dbReference type="InterPro" id="IPR010982">
    <property type="entry name" value="Lambda_DNA-bd_dom_sf"/>
</dbReference>
<protein>
    <submittedName>
        <fullName evidence="4">Transcriptional regulator</fullName>
    </submittedName>
</protein>
<evidence type="ECO:0000259" key="3">
    <source>
        <dbReference type="PROSITE" id="PS50943"/>
    </source>
</evidence>
<keyword evidence="1" id="KW-0238">DNA-binding</keyword>
<organism evidence="4 5">
    <name type="scientific">Streptococcus mitis</name>
    <dbReference type="NCBI Taxonomy" id="28037"/>
    <lineage>
        <taxon>Bacteria</taxon>
        <taxon>Bacillati</taxon>
        <taxon>Bacillota</taxon>
        <taxon>Bacilli</taxon>
        <taxon>Lactobacillales</taxon>
        <taxon>Streptococcaceae</taxon>
        <taxon>Streptococcus</taxon>
        <taxon>Streptococcus mitis group</taxon>
    </lineage>
</organism>
<dbReference type="SMART" id="SM00530">
    <property type="entry name" value="HTH_XRE"/>
    <property type="match status" value="1"/>
</dbReference>
<keyword evidence="2" id="KW-1133">Transmembrane helix</keyword>
<dbReference type="CDD" id="cd00093">
    <property type="entry name" value="HTH_XRE"/>
    <property type="match status" value="1"/>
</dbReference>
<proteinExistence type="predicted"/>
<dbReference type="SUPFAM" id="SSF47413">
    <property type="entry name" value="lambda repressor-like DNA-binding domains"/>
    <property type="match status" value="1"/>
</dbReference>
<accession>A0A1S9Z7S1</accession>